<accession>A0ABR4CG38</accession>
<keyword evidence="5" id="KW-1185">Reference proteome</keyword>
<organism evidence="4 5">
    <name type="scientific">Oculimacula yallundae</name>
    <dbReference type="NCBI Taxonomy" id="86028"/>
    <lineage>
        <taxon>Eukaryota</taxon>
        <taxon>Fungi</taxon>
        <taxon>Dikarya</taxon>
        <taxon>Ascomycota</taxon>
        <taxon>Pezizomycotina</taxon>
        <taxon>Leotiomycetes</taxon>
        <taxon>Helotiales</taxon>
        <taxon>Ploettnerulaceae</taxon>
        <taxon>Oculimacula</taxon>
    </lineage>
</organism>
<name>A0ABR4CG38_9HELO</name>
<dbReference type="InterPro" id="IPR032710">
    <property type="entry name" value="NTF2-like_dom_sf"/>
</dbReference>
<dbReference type="Proteomes" id="UP001595075">
    <property type="component" value="Unassembled WGS sequence"/>
</dbReference>
<evidence type="ECO:0000256" key="2">
    <source>
        <dbReference type="ARBA" id="ARBA00023239"/>
    </source>
</evidence>
<dbReference type="Gene3D" id="3.10.450.50">
    <property type="match status" value="1"/>
</dbReference>
<feature type="domain" description="Scytalone dehydratase-like" evidence="3">
    <location>
        <begin position="24"/>
        <end position="178"/>
    </location>
</feature>
<dbReference type="EMBL" id="JAZHXI010000008">
    <property type="protein sequence ID" value="KAL2068928.1"/>
    <property type="molecule type" value="Genomic_DNA"/>
</dbReference>
<evidence type="ECO:0000313" key="5">
    <source>
        <dbReference type="Proteomes" id="UP001595075"/>
    </source>
</evidence>
<sequence>MPTFSFAFDEPKNNYGLWQSKKRITLDDFLDLEALVFNWADSYDAKDWRRLESILAPSLFVDYTDIGKQCWPAMPAADFLTMITNDDFLGDPCIKTQHLLGAHYWERISDTRVIGHHQIRAAHQVYTGPDLKEVKLKGHSHATNLHYYTKVQGEWKFAGLKPSVRWNEHEFEKVFKGSNTRAHEQPLTVREVNDGCKSKAAVTVCELECISVC</sequence>
<keyword evidence="2" id="KW-0456">Lyase</keyword>
<dbReference type="InterPro" id="IPR049884">
    <property type="entry name" value="Scytalone_dh"/>
</dbReference>
<proteinExistence type="inferred from homology"/>
<evidence type="ECO:0000313" key="4">
    <source>
        <dbReference type="EMBL" id="KAL2068928.1"/>
    </source>
</evidence>
<comment type="similarity">
    <text evidence="1">Belongs to the scytalone dehydratase family.</text>
</comment>
<evidence type="ECO:0000259" key="3">
    <source>
        <dbReference type="Pfam" id="PF02982"/>
    </source>
</evidence>
<reference evidence="4 5" key="1">
    <citation type="journal article" date="2024" name="Commun. Biol.">
        <title>Comparative genomic analysis of thermophilic fungi reveals convergent evolutionary adaptations and gene losses.</title>
        <authorList>
            <person name="Steindorff A.S."/>
            <person name="Aguilar-Pontes M.V."/>
            <person name="Robinson A.J."/>
            <person name="Andreopoulos B."/>
            <person name="LaButti K."/>
            <person name="Kuo A."/>
            <person name="Mondo S."/>
            <person name="Riley R."/>
            <person name="Otillar R."/>
            <person name="Haridas S."/>
            <person name="Lipzen A."/>
            <person name="Grimwood J."/>
            <person name="Schmutz J."/>
            <person name="Clum A."/>
            <person name="Reid I.D."/>
            <person name="Moisan M.C."/>
            <person name="Butler G."/>
            <person name="Nguyen T.T.M."/>
            <person name="Dewar K."/>
            <person name="Conant G."/>
            <person name="Drula E."/>
            <person name="Henrissat B."/>
            <person name="Hansel C."/>
            <person name="Singer S."/>
            <person name="Hutchinson M.I."/>
            <person name="de Vries R.P."/>
            <person name="Natvig D.O."/>
            <person name="Powell A.J."/>
            <person name="Tsang A."/>
            <person name="Grigoriev I.V."/>
        </authorList>
    </citation>
    <scope>NUCLEOTIDE SEQUENCE [LARGE SCALE GENOMIC DNA]</scope>
    <source>
        <strain evidence="4 5">CBS 494.80</strain>
    </source>
</reference>
<comment type="caution">
    <text evidence="4">The sequence shown here is derived from an EMBL/GenBank/DDBJ whole genome shotgun (WGS) entry which is preliminary data.</text>
</comment>
<protein>
    <recommendedName>
        <fullName evidence="3">Scytalone dehydratase-like domain-containing protein</fullName>
    </recommendedName>
</protein>
<evidence type="ECO:0000256" key="1">
    <source>
        <dbReference type="ARBA" id="ARBA00008584"/>
    </source>
</evidence>
<gene>
    <name evidence="4" type="ORF">VTL71DRAFT_15266</name>
</gene>
<dbReference type="Pfam" id="PF02982">
    <property type="entry name" value="Scytalone_dh"/>
    <property type="match status" value="1"/>
</dbReference>
<dbReference type="SUPFAM" id="SSF54427">
    <property type="entry name" value="NTF2-like"/>
    <property type="match status" value="1"/>
</dbReference>